<evidence type="ECO:0000313" key="10">
    <source>
        <dbReference type="EMBL" id="EDM76905.1"/>
    </source>
</evidence>
<keyword evidence="6 10" id="KW-0418">Kinase</keyword>
<dbReference type="Gene3D" id="3.30.565.10">
    <property type="entry name" value="Histidine kinase-like ATPase, C-terminal domain"/>
    <property type="match status" value="1"/>
</dbReference>
<evidence type="ECO:0000259" key="9">
    <source>
        <dbReference type="PROSITE" id="PS50109"/>
    </source>
</evidence>
<dbReference type="PANTHER" id="PTHR43065:SF10">
    <property type="entry name" value="PEROXIDE STRESS-ACTIVATED HISTIDINE KINASE MAK3"/>
    <property type="match status" value="1"/>
</dbReference>
<dbReference type="SUPFAM" id="SSF55874">
    <property type="entry name" value="ATPase domain of HSP90 chaperone/DNA topoisomerase II/histidine kinase"/>
    <property type="match status" value="1"/>
</dbReference>
<organism evidence="10 11">
    <name type="scientific">Plesiocystis pacifica SIR-1</name>
    <dbReference type="NCBI Taxonomy" id="391625"/>
    <lineage>
        <taxon>Bacteria</taxon>
        <taxon>Pseudomonadati</taxon>
        <taxon>Myxococcota</taxon>
        <taxon>Polyangia</taxon>
        <taxon>Nannocystales</taxon>
        <taxon>Nannocystaceae</taxon>
        <taxon>Plesiocystis</taxon>
    </lineage>
</organism>
<dbReference type="AlphaFoldDB" id="A6GB23"/>
<comment type="catalytic activity">
    <reaction evidence="1">
        <text>ATP + protein L-histidine = ADP + protein N-phospho-L-histidine.</text>
        <dbReference type="EC" id="2.7.13.3"/>
    </reaction>
</comment>
<keyword evidence="8" id="KW-0902">Two-component regulatory system</keyword>
<gene>
    <name evidence="10" type="ORF">PPSIR1_37489</name>
</gene>
<evidence type="ECO:0000256" key="4">
    <source>
        <dbReference type="ARBA" id="ARBA00022679"/>
    </source>
</evidence>
<feature type="domain" description="Histidine kinase" evidence="9">
    <location>
        <begin position="43"/>
        <end position="267"/>
    </location>
</feature>
<dbReference type="InterPro" id="IPR004358">
    <property type="entry name" value="Sig_transdc_His_kin-like_C"/>
</dbReference>
<evidence type="ECO:0000256" key="6">
    <source>
        <dbReference type="ARBA" id="ARBA00022777"/>
    </source>
</evidence>
<dbReference type="GO" id="GO:0005524">
    <property type="term" value="F:ATP binding"/>
    <property type="evidence" value="ECO:0007669"/>
    <property type="project" value="UniProtKB-KW"/>
</dbReference>
<dbReference type="SMART" id="SM00387">
    <property type="entry name" value="HATPase_c"/>
    <property type="match status" value="1"/>
</dbReference>
<proteinExistence type="predicted"/>
<name>A6GB23_9BACT</name>
<evidence type="ECO:0000256" key="1">
    <source>
        <dbReference type="ARBA" id="ARBA00000085"/>
    </source>
</evidence>
<dbReference type="Pfam" id="PF02518">
    <property type="entry name" value="HATPase_c"/>
    <property type="match status" value="1"/>
</dbReference>
<keyword evidence="11" id="KW-1185">Reference proteome</keyword>
<keyword evidence="3" id="KW-0597">Phosphoprotein</keyword>
<evidence type="ECO:0000256" key="3">
    <source>
        <dbReference type="ARBA" id="ARBA00022553"/>
    </source>
</evidence>
<dbReference type="PROSITE" id="PS50109">
    <property type="entry name" value="HIS_KIN"/>
    <property type="match status" value="1"/>
</dbReference>
<keyword evidence="5" id="KW-0547">Nucleotide-binding</keyword>
<accession>A6GB23</accession>
<dbReference type="GO" id="GO:0004673">
    <property type="term" value="F:protein histidine kinase activity"/>
    <property type="evidence" value="ECO:0007669"/>
    <property type="project" value="UniProtKB-EC"/>
</dbReference>
<dbReference type="InterPro" id="IPR036890">
    <property type="entry name" value="HATPase_C_sf"/>
</dbReference>
<sequence length="268" mass="28770">MDAFAHGLMGFLVELAEAHPAHPLVLALGEQLSQAASIPFTASAMHDMRSLLSGVSMSLEFAPVLLERSGVLDDSRPTDPHRVALLMEALEDARVGTRTAGDLAREAFELHRSAVKSTTIRTTVLNGLVETAVRLAQSRVPVDLLLETEAVCEVLARRNDLLRVLVNLLGNAAHAIEELDDPEDARIRVSTWATPEYAFVQIADDGPGIPAATLAEIFELFFTTHGEGTGIGLHVCKTLVEGWGGLIHVDSADGEGASFTFSIPLHRP</sequence>
<dbReference type="PRINTS" id="PR00344">
    <property type="entry name" value="BCTRLSENSOR"/>
</dbReference>
<dbReference type="Proteomes" id="UP000005801">
    <property type="component" value="Unassembled WGS sequence"/>
</dbReference>
<comment type="caution">
    <text evidence="10">The sequence shown here is derived from an EMBL/GenBank/DDBJ whole genome shotgun (WGS) entry which is preliminary data.</text>
</comment>
<evidence type="ECO:0000256" key="5">
    <source>
        <dbReference type="ARBA" id="ARBA00022741"/>
    </source>
</evidence>
<dbReference type="EMBL" id="ABCS01000055">
    <property type="protein sequence ID" value="EDM76905.1"/>
    <property type="molecule type" value="Genomic_DNA"/>
</dbReference>
<evidence type="ECO:0000256" key="8">
    <source>
        <dbReference type="ARBA" id="ARBA00023012"/>
    </source>
</evidence>
<keyword evidence="4" id="KW-0808">Transferase</keyword>
<evidence type="ECO:0000256" key="7">
    <source>
        <dbReference type="ARBA" id="ARBA00022840"/>
    </source>
</evidence>
<dbReference type="STRING" id="391625.PPSIR1_37489"/>
<dbReference type="GO" id="GO:0000160">
    <property type="term" value="P:phosphorelay signal transduction system"/>
    <property type="evidence" value="ECO:0007669"/>
    <property type="project" value="UniProtKB-KW"/>
</dbReference>
<evidence type="ECO:0000256" key="2">
    <source>
        <dbReference type="ARBA" id="ARBA00012438"/>
    </source>
</evidence>
<dbReference type="InterPro" id="IPR005467">
    <property type="entry name" value="His_kinase_dom"/>
</dbReference>
<dbReference type="PANTHER" id="PTHR43065">
    <property type="entry name" value="SENSOR HISTIDINE KINASE"/>
    <property type="match status" value="1"/>
</dbReference>
<protein>
    <recommendedName>
        <fullName evidence="2">histidine kinase</fullName>
        <ecNumber evidence="2">2.7.13.3</ecNumber>
    </recommendedName>
</protein>
<dbReference type="eggNOG" id="COG4191">
    <property type="taxonomic scope" value="Bacteria"/>
</dbReference>
<reference evidence="10 11" key="1">
    <citation type="submission" date="2007-06" db="EMBL/GenBank/DDBJ databases">
        <authorList>
            <person name="Shimkets L."/>
            <person name="Ferriera S."/>
            <person name="Johnson J."/>
            <person name="Kravitz S."/>
            <person name="Beeson K."/>
            <person name="Sutton G."/>
            <person name="Rogers Y.-H."/>
            <person name="Friedman R."/>
            <person name="Frazier M."/>
            <person name="Venter J.C."/>
        </authorList>
    </citation>
    <scope>NUCLEOTIDE SEQUENCE [LARGE SCALE GENOMIC DNA]</scope>
    <source>
        <strain evidence="10 11">SIR-1</strain>
    </source>
</reference>
<evidence type="ECO:0000313" key="11">
    <source>
        <dbReference type="Proteomes" id="UP000005801"/>
    </source>
</evidence>
<dbReference type="InterPro" id="IPR003594">
    <property type="entry name" value="HATPase_dom"/>
</dbReference>
<keyword evidence="7" id="KW-0067">ATP-binding</keyword>
<dbReference type="EC" id="2.7.13.3" evidence="2"/>